<dbReference type="InterPro" id="IPR032617">
    <property type="entry name" value="DUF4885"/>
</dbReference>
<proteinExistence type="predicted"/>
<evidence type="ECO:0000313" key="2">
    <source>
        <dbReference type="Proteomes" id="UP001164100"/>
    </source>
</evidence>
<dbReference type="AlphaFoldDB" id="A0AA46NAJ0"/>
<protein>
    <submittedName>
        <fullName evidence="1">DUF4885 domain-containing protein</fullName>
    </submittedName>
</protein>
<reference evidence="1" key="1">
    <citation type="journal article" date="2022" name="Front. Microbiol.">
        <title>Species classification and novel plasmid identifications in Arcobacter cryaerophilus and Arcobacter cryaerophilus-like organisms.</title>
        <authorList>
            <person name="Zhou G."/>
            <person name="Wang M."/>
            <person name="Wang H."/>
            <person name="Chen X."/>
            <person name="Gu Y."/>
            <person name="Shao Z."/>
            <person name="Zhang J."/>
            <person name="Zhang M."/>
        </authorList>
    </citation>
    <scope>NUCLEOTIDE SEQUENCE</scope>
    <source>
        <strain evidence="1">ICDCAC48</strain>
    </source>
</reference>
<organism evidence="1 2">
    <name type="scientific">Aliarcobacter cryaerophilus</name>
    <dbReference type="NCBI Taxonomy" id="28198"/>
    <lineage>
        <taxon>Bacteria</taxon>
        <taxon>Pseudomonadati</taxon>
        <taxon>Campylobacterota</taxon>
        <taxon>Epsilonproteobacteria</taxon>
        <taxon>Campylobacterales</taxon>
        <taxon>Arcobacteraceae</taxon>
        <taxon>Aliarcobacter</taxon>
    </lineage>
</organism>
<gene>
    <name evidence="1" type="ORF">NGX11_02315</name>
</gene>
<dbReference type="Pfam" id="PF16226">
    <property type="entry name" value="DUF4885"/>
    <property type="match status" value="1"/>
</dbReference>
<dbReference type="Proteomes" id="UP001164100">
    <property type="component" value="Chromosome"/>
</dbReference>
<evidence type="ECO:0000313" key="1">
    <source>
        <dbReference type="EMBL" id="UYF43785.1"/>
    </source>
</evidence>
<dbReference type="EMBL" id="CP099556">
    <property type="protein sequence ID" value="UYF43785.1"/>
    <property type="molecule type" value="Genomic_DNA"/>
</dbReference>
<name>A0AA46NAJ0_9BACT</name>
<accession>A0AA46NAJ0</accession>
<dbReference type="RefSeq" id="WP_263514755.1">
    <property type="nucleotide sequence ID" value="NZ_CP099556.1"/>
</dbReference>
<sequence>MNINTNIQSFSSQNGIKVTQNGNSNQSIDKSKNSEAVNININIDSKTLDTLNLLSSLEEETFIKSYNNFISDERRAIRNRLEEVYSKATKENKKFANPEQHISDKYYSQASPYYIEGLSRVEREVAHRHEMDYLKYGKLRNISFIDPNIKDLNSMNDRVESAEKKAFNRDMVNEQFQQLLNKYGISIPKDSNLRFTIEPYDYKVTVSGLDDKNLSSLIEDVLNTGDNSKELFRHISYSRSSYLDDSTQFDKDKSMKYGIYHNVKELTGYDLRELENIDGKFLTKDGTDVIELLRIGVMNSKNIPEQYKSVAFDSYSADLSEVARKGFENIEDLNLSIDYKNSSFHDVGQSETYGVGKRDWIYELKASKTQTLGEAFKEYRKDIVYGENSQDIIKDALNLKEFSFKGIKSEADSLLEKYGSKDMELIKLLLMQKYLMGKDDSEADKEFYKLLKEWEESKTQE</sequence>